<sequence length="351" mass="38481">MPRGSTNAQSSEVQALNNLLASLDLPFTLESPEELIPSLLLAILESILRTRLPIAANIRESRTLADKVQAMKIFLGVLENDIIGVDVGLSDMDPRKLAVGEHEEVVFVGELLCWLSRKHGLGLPGESLDTIPDVPPMHFRDARVYDRAPSPSVHSTITSSPNTTYSFQTHAILSADTTAIDLTGSPTDTYASTLARGRSERRCRPRCIHEVDDSSFLAELHGLRRPGPSNETRNEPEDFSADDLSASYCDCSHNVSSQQTIPVRTAGWLDEVDPNLELASFESSRRMQGRAGQSCRSREASTSIATDRSKGGSTSYPVITKHNSPNQHRLALLNERAKLLAELATLKSRKK</sequence>
<proteinExistence type="predicted"/>
<dbReference type="OrthoDB" id="2596754at2759"/>
<name>S7RNQ6_GLOTA</name>
<dbReference type="GeneID" id="19304133"/>
<dbReference type="RefSeq" id="XP_007866720.1">
    <property type="nucleotide sequence ID" value="XM_007868529.1"/>
</dbReference>
<evidence type="ECO:0008006" key="4">
    <source>
        <dbReference type="Google" id="ProtNLM"/>
    </source>
</evidence>
<reference evidence="2 3" key="1">
    <citation type="journal article" date="2012" name="Science">
        <title>The Paleozoic origin of enzymatic lignin decomposition reconstructed from 31 fungal genomes.</title>
        <authorList>
            <person name="Floudas D."/>
            <person name="Binder M."/>
            <person name="Riley R."/>
            <person name="Barry K."/>
            <person name="Blanchette R.A."/>
            <person name="Henrissat B."/>
            <person name="Martinez A.T."/>
            <person name="Otillar R."/>
            <person name="Spatafora J.W."/>
            <person name="Yadav J.S."/>
            <person name="Aerts A."/>
            <person name="Benoit I."/>
            <person name="Boyd A."/>
            <person name="Carlson A."/>
            <person name="Copeland A."/>
            <person name="Coutinho P.M."/>
            <person name="de Vries R.P."/>
            <person name="Ferreira P."/>
            <person name="Findley K."/>
            <person name="Foster B."/>
            <person name="Gaskell J."/>
            <person name="Glotzer D."/>
            <person name="Gorecki P."/>
            <person name="Heitman J."/>
            <person name="Hesse C."/>
            <person name="Hori C."/>
            <person name="Igarashi K."/>
            <person name="Jurgens J.A."/>
            <person name="Kallen N."/>
            <person name="Kersten P."/>
            <person name="Kohler A."/>
            <person name="Kuees U."/>
            <person name="Kumar T.K.A."/>
            <person name="Kuo A."/>
            <person name="LaButti K."/>
            <person name="Larrondo L.F."/>
            <person name="Lindquist E."/>
            <person name="Ling A."/>
            <person name="Lombard V."/>
            <person name="Lucas S."/>
            <person name="Lundell T."/>
            <person name="Martin R."/>
            <person name="McLaughlin D.J."/>
            <person name="Morgenstern I."/>
            <person name="Morin E."/>
            <person name="Murat C."/>
            <person name="Nagy L.G."/>
            <person name="Nolan M."/>
            <person name="Ohm R.A."/>
            <person name="Patyshakuliyeva A."/>
            <person name="Rokas A."/>
            <person name="Ruiz-Duenas F.J."/>
            <person name="Sabat G."/>
            <person name="Salamov A."/>
            <person name="Samejima M."/>
            <person name="Schmutz J."/>
            <person name="Slot J.C."/>
            <person name="St John F."/>
            <person name="Stenlid J."/>
            <person name="Sun H."/>
            <person name="Sun S."/>
            <person name="Syed K."/>
            <person name="Tsang A."/>
            <person name="Wiebenga A."/>
            <person name="Young D."/>
            <person name="Pisabarro A."/>
            <person name="Eastwood D.C."/>
            <person name="Martin F."/>
            <person name="Cullen D."/>
            <person name="Grigoriev I.V."/>
            <person name="Hibbett D.S."/>
        </authorList>
    </citation>
    <scope>NUCLEOTIDE SEQUENCE [LARGE SCALE GENOMIC DNA]</scope>
    <source>
        <strain evidence="2 3">ATCC 11539</strain>
    </source>
</reference>
<dbReference type="EMBL" id="KB469303">
    <property type="protein sequence ID" value="EPQ54409.1"/>
    <property type="molecule type" value="Genomic_DNA"/>
</dbReference>
<protein>
    <recommendedName>
        <fullName evidence="4">DUF5745 domain-containing protein</fullName>
    </recommendedName>
</protein>
<organism evidence="2 3">
    <name type="scientific">Gloeophyllum trabeum (strain ATCC 11539 / FP-39264 / Madison 617)</name>
    <name type="common">Brown rot fungus</name>
    <dbReference type="NCBI Taxonomy" id="670483"/>
    <lineage>
        <taxon>Eukaryota</taxon>
        <taxon>Fungi</taxon>
        <taxon>Dikarya</taxon>
        <taxon>Basidiomycota</taxon>
        <taxon>Agaricomycotina</taxon>
        <taxon>Agaricomycetes</taxon>
        <taxon>Gloeophyllales</taxon>
        <taxon>Gloeophyllaceae</taxon>
        <taxon>Gloeophyllum</taxon>
    </lineage>
</organism>
<evidence type="ECO:0000256" key="1">
    <source>
        <dbReference type="SAM" id="MobiDB-lite"/>
    </source>
</evidence>
<accession>S7RNQ6</accession>
<dbReference type="OMA" id="QPRCIHE"/>
<dbReference type="HOGENOM" id="CLU_027726_0_0_1"/>
<gene>
    <name evidence="2" type="ORF">GLOTRDRAFT_139004</name>
</gene>
<feature type="compositionally biased region" description="Polar residues" evidence="1">
    <location>
        <begin position="300"/>
        <end position="322"/>
    </location>
</feature>
<dbReference type="eggNOG" id="ENOG502SS84">
    <property type="taxonomic scope" value="Eukaryota"/>
</dbReference>
<evidence type="ECO:0000313" key="2">
    <source>
        <dbReference type="EMBL" id="EPQ54409.1"/>
    </source>
</evidence>
<keyword evidence="3" id="KW-1185">Reference proteome</keyword>
<evidence type="ECO:0000313" key="3">
    <source>
        <dbReference type="Proteomes" id="UP000030669"/>
    </source>
</evidence>
<dbReference type="KEGG" id="gtr:GLOTRDRAFT_139004"/>
<dbReference type="AlphaFoldDB" id="S7RNQ6"/>
<feature type="region of interest" description="Disordered" evidence="1">
    <location>
        <begin position="283"/>
        <end position="322"/>
    </location>
</feature>
<dbReference type="Proteomes" id="UP000030669">
    <property type="component" value="Unassembled WGS sequence"/>
</dbReference>